<accession>A0A2P2K2V7</accession>
<evidence type="ECO:0000313" key="1">
    <source>
        <dbReference type="EMBL" id="MBX00067.1"/>
    </source>
</evidence>
<dbReference type="AlphaFoldDB" id="A0A2P2K2V7"/>
<proteinExistence type="predicted"/>
<sequence length="27" mass="3270">MVHLASPHTYFNSRILFCRQEHISMNH</sequence>
<organism evidence="1">
    <name type="scientific">Rhizophora mucronata</name>
    <name type="common">Asiatic mangrove</name>
    <dbReference type="NCBI Taxonomy" id="61149"/>
    <lineage>
        <taxon>Eukaryota</taxon>
        <taxon>Viridiplantae</taxon>
        <taxon>Streptophyta</taxon>
        <taxon>Embryophyta</taxon>
        <taxon>Tracheophyta</taxon>
        <taxon>Spermatophyta</taxon>
        <taxon>Magnoliopsida</taxon>
        <taxon>eudicotyledons</taxon>
        <taxon>Gunneridae</taxon>
        <taxon>Pentapetalae</taxon>
        <taxon>rosids</taxon>
        <taxon>fabids</taxon>
        <taxon>Malpighiales</taxon>
        <taxon>Rhizophoraceae</taxon>
        <taxon>Rhizophora</taxon>
    </lineage>
</organism>
<protein>
    <submittedName>
        <fullName evidence="1">Uncharacterized protein MANES_03G163400</fullName>
    </submittedName>
</protein>
<dbReference type="EMBL" id="GGEC01019582">
    <property type="protein sequence ID" value="MBX00066.1"/>
    <property type="molecule type" value="Transcribed_RNA"/>
</dbReference>
<reference evidence="1" key="1">
    <citation type="submission" date="2018-02" db="EMBL/GenBank/DDBJ databases">
        <title>Rhizophora mucronata_Transcriptome.</title>
        <authorList>
            <person name="Meera S.P."/>
            <person name="Sreeshan A."/>
            <person name="Augustine A."/>
        </authorList>
    </citation>
    <scope>NUCLEOTIDE SEQUENCE</scope>
    <source>
        <tissue evidence="1">Leaf</tissue>
    </source>
</reference>
<dbReference type="EMBL" id="GGEC01019583">
    <property type="protein sequence ID" value="MBX00067.1"/>
    <property type="molecule type" value="Transcribed_RNA"/>
</dbReference>
<name>A0A2P2K2V7_RHIMU</name>